<keyword evidence="3" id="KW-0560">Oxidoreductase</keyword>
<reference evidence="5 6" key="1">
    <citation type="submission" date="2016-10" db="EMBL/GenBank/DDBJ databases">
        <authorList>
            <person name="de Groot N.N."/>
        </authorList>
    </citation>
    <scope>NUCLEOTIDE SEQUENCE [LARGE SCALE GENOMIC DNA]</scope>
    <source>
        <strain evidence="5 6">DSM 44993</strain>
    </source>
</reference>
<dbReference type="InterPro" id="IPR029479">
    <property type="entry name" value="Nitroreductase"/>
</dbReference>
<dbReference type="InterPro" id="IPR000415">
    <property type="entry name" value="Nitroreductase-like"/>
</dbReference>
<dbReference type="PANTHER" id="PTHR23026">
    <property type="entry name" value="NADPH NITROREDUCTASE"/>
    <property type="match status" value="1"/>
</dbReference>
<dbReference type="Gene3D" id="3.40.109.10">
    <property type="entry name" value="NADH Oxidase"/>
    <property type="match status" value="1"/>
</dbReference>
<keyword evidence="6" id="KW-1185">Reference proteome</keyword>
<keyword evidence="1" id="KW-0285">Flavoprotein</keyword>
<evidence type="ECO:0000256" key="1">
    <source>
        <dbReference type="ARBA" id="ARBA00022630"/>
    </source>
</evidence>
<dbReference type="Pfam" id="PF00881">
    <property type="entry name" value="Nitroreductase"/>
    <property type="match status" value="1"/>
</dbReference>
<gene>
    <name evidence="5" type="ORF">SAMN04489732_109285</name>
</gene>
<evidence type="ECO:0000259" key="4">
    <source>
        <dbReference type="Pfam" id="PF00881"/>
    </source>
</evidence>
<dbReference type="STRING" id="394193.SAMN04489732_109285"/>
<evidence type="ECO:0000256" key="2">
    <source>
        <dbReference type="ARBA" id="ARBA00022643"/>
    </source>
</evidence>
<dbReference type="GO" id="GO:0016491">
    <property type="term" value="F:oxidoreductase activity"/>
    <property type="evidence" value="ECO:0007669"/>
    <property type="project" value="UniProtKB-KW"/>
</dbReference>
<evidence type="ECO:0000313" key="6">
    <source>
        <dbReference type="Proteomes" id="UP000198582"/>
    </source>
</evidence>
<name>A0A1H8XY82_9PSEU</name>
<organism evidence="5 6">
    <name type="scientific">Amycolatopsis saalfeldensis</name>
    <dbReference type="NCBI Taxonomy" id="394193"/>
    <lineage>
        <taxon>Bacteria</taxon>
        <taxon>Bacillati</taxon>
        <taxon>Actinomycetota</taxon>
        <taxon>Actinomycetes</taxon>
        <taxon>Pseudonocardiales</taxon>
        <taxon>Pseudonocardiaceae</taxon>
        <taxon>Amycolatopsis</taxon>
    </lineage>
</organism>
<dbReference type="OrthoDB" id="9798230at2"/>
<proteinExistence type="predicted"/>
<evidence type="ECO:0000313" key="5">
    <source>
        <dbReference type="EMBL" id="SEP44712.1"/>
    </source>
</evidence>
<dbReference type="AlphaFoldDB" id="A0A1H8XY82"/>
<dbReference type="EMBL" id="FOEF01000009">
    <property type="protein sequence ID" value="SEP44712.1"/>
    <property type="molecule type" value="Genomic_DNA"/>
</dbReference>
<dbReference type="SUPFAM" id="SSF55469">
    <property type="entry name" value="FMN-dependent nitroreductase-like"/>
    <property type="match status" value="1"/>
</dbReference>
<accession>A0A1H8XY82</accession>
<dbReference type="InterPro" id="IPR050627">
    <property type="entry name" value="Nitroreductase/BluB"/>
</dbReference>
<dbReference type="Proteomes" id="UP000198582">
    <property type="component" value="Unassembled WGS sequence"/>
</dbReference>
<dbReference type="CDD" id="cd02136">
    <property type="entry name" value="PnbA_NfnB-like"/>
    <property type="match status" value="1"/>
</dbReference>
<protein>
    <submittedName>
        <fullName evidence="5">Nitroreductase</fullName>
    </submittedName>
</protein>
<feature type="domain" description="Nitroreductase" evidence="4">
    <location>
        <begin position="17"/>
        <end position="203"/>
    </location>
</feature>
<dbReference type="PANTHER" id="PTHR23026:SF90">
    <property type="entry name" value="IODOTYROSINE DEIODINASE 1"/>
    <property type="match status" value="1"/>
</dbReference>
<dbReference type="RefSeq" id="WP_091619093.1">
    <property type="nucleotide sequence ID" value="NZ_FOEF01000009.1"/>
</dbReference>
<evidence type="ECO:0000256" key="3">
    <source>
        <dbReference type="ARBA" id="ARBA00023002"/>
    </source>
</evidence>
<sequence>MQLSEIDSADVLDDLQAQRWSCRGYLGTPVSDETVRRLLEMAQKAPSWCNTQPWHLTVLRGQQLEAARKEFVEYAQTHEMKPDIPFPERYEGEFRRRRRECGWQLYESVGIVKGDRDASQAQAMENFRFFGAPAVAVVTTEQALGAYGVLDCGVYLGNFLLAAQSLGLATIAQASIAAHSDFWRTRLVLPDNRQVVVGISFGYPDEAHPANGFRTTRADAGEAAELLR</sequence>
<keyword evidence="2" id="KW-0288">FMN</keyword>